<evidence type="ECO:0000313" key="2">
    <source>
        <dbReference type="Proteomes" id="UP000636709"/>
    </source>
</evidence>
<sequence>MNGFLPSKGELKRRHVAREDYCEGCGVEGESLYHVAFNCTFATQFWRAAKEITGCKVPVLHPQTWARDILSSYLCSEKDPTIIVCGVWSLWSGRNNRRHGKVNRNTNAAVKHDATMIEDLICLQLPTQIKPARGRCPWQKLEVGWCKVNSDAAFVSESLLGTGEW</sequence>
<dbReference type="OrthoDB" id="663515at2759"/>
<comment type="caution">
    <text evidence="1">The sequence shown here is derived from an EMBL/GenBank/DDBJ whole genome shotgun (WGS) entry which is preliminary data.</text>
</comment>
<gene>
    <name evidence="1" type="ORF">HU200_016973</name>
</gene>
<name>A0A835KHV5_9POAL</name>
<dbReference type="EMBL" id="JACEFO010001617">
    <property type="protein sequence ID" value="KAF8730397.1"/>
    <property type="molecule type" value="Genomic_DNA"/>
</dbReference>
<reference evidence="1" key="1">
    <citation type="submission" date="2020-07" db="EMBL/GenBank/DDBJ databases">
        <title>Genome sequence and genetic diversity analysis of an under-domesticated orphan crop, white fonio (Digitaria exilis).</title>
        <authorList>
            <person name="Bennetzen J.L."/>
            <person name="Chen S."/>
            <person name="Ma X."/>
            <person name="Wang X."/>
            <person name="Yssel A.E.J."/>
            <person name="Chaluvadi S.R."/>
            <person name="Johnson M."/>
            <person name="Gangashetty P."/>
            <person name="Hamidou F."/>
            <person name="Sanogo M.D."/>
            <person name="Zwaenepoel A."/>
            <person name="Wallace J."/>
            <person name="Van De Peer Y."/>
            <person name="Van Deynze A."/>
        </authorList>
    </citation>
    <scope>NUCLEOTIDE SEQUENCE</scope>
    <source>
        <tissue evidence="1">Leaves</tissue>
    </source>
</reference>
<protein>
    <recommendedName>
        <fullName evidence="3">Reverse transcriptase zinc-binding domain-containing protein</fullName>
    </recommendedName>
</protein>
<dbReference type="AlphaFoldDB" id="A0A835KHV5"/>
<evidence type="ECO:0008006" key="3">
    <source>
        <dbReference type="Google" id="ProtNLM"/>
    </source>
</evidence>
<organism evidence="1 2">
    <name type="scientific">Digitaria exilis</name>
    <dbReference type="NCBI Taxonomy" id="1010633"/>
    <lineage>
        <taxon>Eukaryota</taxon>
        <taxon>Viridiplantae</taxon>
        <taxon>Streptophyta</taxon>
        <taxon>Embryophyta</taxon>
        <taxon>Tracheophyta</taxon>
        <taxon>Spermatophyta</taxon>
        <taxon>Magnoliopsida</taxon>
        <taxon>Liliopsida</taxon>
        <taxon>Poales</taxon>
        <taxon>Poaceae</taxon>
        <taxon>PACMAD clade</taxon>
        <taxon>Panicoideae</taxon>
        <taxon>Panicodae</taxon>
        <taxon>Paniceae</taxon>
        <taxon>Anthephorinae</taxon>
        <taxon>Digitaria</taxon>
    </lineage>
</organism>
<evidence type="ECO:0000313" key="1">
    <source>
        <dbReference type="EMBL" id="KAF8730397.1"/>
    </source>
</evidence>
<dbReference type="Proteomes" id="UP000636709">
    <property type="component" value="Unassembled WGS sequence"/>
</dbReference>
<proteinExistence type="predicted"/>
<accession>A0A835KHV5</accession>
<keyword evidence="2" id="KW-1185">Reference proteome</keyword>